<comment type="caution">
    <text evidence="1">The sequence shown here is derived from an EMBL/GenBank/DDBJ whole genome shotgun (WGS) entry which is preliminary data.</text>
</comment>
<name>A0ACB8TB43_9AGAM</name>
<protein>
    <submittedName>
        <fullName evidence="1">Uncharacterized protein</fullName>
    </submittedName>
</protein>
<dbReference type="EMBL" id="MU277194">
    <property type="protein sequence ID" value="KAI0065780.1"/>
    <property type="molecule type" value="Genomic_DNA"/>
</dbReference>
<evidence type="ECO:0000313" key="1">
    <source>
        <dbReference type="EMBL" id="KAI0065780.1"/>
    </source>
</evidence>
<keyword evidence="2" id="KW-1185">Reference proteome</keyword>
<accession>A0ACB8TB43</accession>
<gene>
    <name evidence="1" type="ORF">BV25DRAFT_1594181</name>
</gene>
<reference evidence="1" key="1">
    <citation type="submission" date="2021-03" db="EMBL/GenBank/DDBJ databases">
        <authorList>
            <consortium name="DOE Joint Genome Institute"/>
            <person name="Ahrendt S."/>
            <person name="Looney B.P."/>
            <person name="Miyauchi S."/>
            <person name="Morin E."/>
            <person name="Drula E."/>
            <person name="Courty P.E."/>
            <person name="Chicoki N."/>
            <person name="Fauchery L."/>
            <person name="Kohler A."/>
            <person name="Kuo A."/>
            <person name="Labutti K."/>
            <person name="Pangilinan J."/>
            <person name="Lipzen A."/>
            <person name="Riley R."/>
            <person name="Andreopoulos W."/>
            <person name="He G."/>
            <person name="Johnson J."/>
            <person name="Barry K.W."/>
            <person name="Grigoriev I.V."/>
            <person name="Nagy L."/>
            <person name="Hibbett D."/>
            <person name="Henrissat B."/>
            <person name="Matheny P.B."/>
            <person name="Labbe J."/>
            <person name="Martin F."/>
        </authorList>
    </citation>
    <scope>NUCLEOTIDE SEQUENCE</scope>
    <source>
        <strain evidence="1">HHB10654</strain>
    </source>
</reference>
<sequence length="435" mass="48567">MFKNTSKPRLPVHKVGTTRGPTPNTRGDALNSLLPSSMRIPVPPESRYVFSSDTDLGTRLAENSESKPQATAPQDQGKGAADAAEVSLDAFMPIITQVPVPEETRSYNKLVVCVAFFDVKRELYTHGVAPYEADFERRYLITQVSGLGVGLVVTMDHAPGTVIINECPLLVMPLLVLTLRRNGVRIRTDLLALAVGHLEDKEARLFRQLYNCHPSHGDEVEDAWNIMKTNSLTIGQLPGYAGTYTAVYSDICRINHSSSPNAIYNRNLESFTGEVRALRPIKAGEQVFILYLDVRAPYDERQLLLRNTYNFTCACPTCSLSEAERERSDVRRGVLSKFWRNALDDDVEAWIVNPKVPDDLVIKRFLRYASMMEQEMLSDAQGISIARALVLAYSALRDIEGARKWAKKAEELSLATSGSDDGWAKVTRSPERTDW</sequence>
<organism evidence="1 2">
    <name type="scientific">Artomyces pyxidatus</name>
    <dbReference type="NCBI Taxonomy" id="48021"/>
    <lineage>
        <taxon>Eukaryota</taxon>
        <taxon>Fungi</taxon>
        <taxon>Dikarya</taxon>
        <taxon>Basidiomycota</taxon>
        <taxon>Agaricomycotina</taxon>
        <taxon>Agaricomycetes</taxon>
        <taxon>Russulales</taxon>
        <taxon>Auriscalpiaceae</taxon>
        <taxon>Artomyces</taxon>
    </lineage>
</organism>
<evidence type="ECO:0000313" key="2">
    <source>
        <dbReference type="Proteomes" id="UP000814140"/>
    </source>
</evidence>
<proteinExistence type="predicted"/>
<reference evidence="1" key="2">
    <citation type="journal article" date="2022" name="New Phytol.">
        <title>Evolutionary transition to the ectomycorrhizal habit in the genomes of a hyperdiverse lineage of mushroom-forming fungi.</title>
        <authorList>
            <person name="Looney B."/>
            <person name="Miyauchi S."/>
            <person name="Morin E."/>
            <person name="Drula E."/>
            <person name="Courty P.E."/>
            <person name="Kohler A."/>
            <person name="Kuo A."/>
            <person name="LaButti K."/>
            <person name="Pangilinan J."/>
            <person name="Lipzen A."/>
            <person name="Riley R."/>
            <person name="Andreopoulos W."/>
            <person name="He G."/>
            <person name="Johnson J."/>
            <person name="Nolan M."/>
            <person name="Tritt A."/>
            <person name="Barry K.W."/>
            <person name="Grigoriev I.V."/>
            <person name="Nagy L.G."/>
            <person name="Hibbett D."/>
            <person name="Henrissat B."/>
            <person name="Matheny P.B."/>
            <person name="Labbe J."/>
            <person name="Martin F.M."/>
        </authorList>
    </citation>
    <scope>NUCLEOTIDE SEQUENCE</scope>
    <source>
        <strain evidence="1">HHB10654</strain>
    </source>
</reference>
<dbReference type="Proteomes" id="UP000814140">
    <property type="component" value="Unassembled WGS sequence"/>
</dbReference>